<evidence type="ECO:0000313" key="2">
    <source>
        <dbReference type="Proteomes" id="UP001054945"/>
    </source>
</evidence>
<name>A0AAV4NCV7_CAEEX</name>
<protein>
    <submittedName>
        <fullName evidence="1">Uncharacterized protein</fullName>
    </submittedName>
</protein>
<comment type="caution">
    <text evidence="1">The sequence shown here is derived from an EMBL/GenBank/DDBJ whole genome shotgun (WGS) entry which is preliminary data.</text>
</comment>
<dbReference type="AlphaFoldDB" id="A0AAV4NCV7"/>
<proteinExistence type="predicted"/>
<feature type="non-terminal residue" evidence="1">
    <location>
        <position position="1"/>
    </location>
</feature>
<reference evidence="1 2" key="1">
    <citation type="submission" date="2021-06" db="EMBL/GenBank/DDBJ databases">
        <title>Caerostris extrusa draft genome.</title>
        <authorList>
            <person name="Kono N."/>
            <person name="Arakawa K."/>
        </authorList>
    </citation>
    <scope>NUCLEOTIDE SEQUENCE [LARGE SCALE GENOMIC DNA]</scope>
</reference>
<keyword evidence="2" id="KW-1185">Reference proteome</keyword>
<gene>
    <name evidence="1" type="ORF">CEXT_572471</name>
</gene>
<sequence>SWALQGAWLTSDYAKTNGHQTSKQNYGEVVGVHERKAAELQASVVFSFSSPPIPTSDFKRGDRLYVIITAGGVSEINQTKSVAMPML</sequence>
<evidence type="ECO:0000313" key="1">
    <source>
        <dbReference type="EMBL" id="GIX82486.1"/>
    </source>
</evidence>
<organism evidence="1 2">
    <name type="scientific">Caerostris extrusa</name>
    <name type="common">Bark spider</name>
    <name type="synonym">Caerostris bankana</name>
    <dbReference type="NCBI Taxonomy" id="172846"/>
    <lineage>
        <taxon>Eukaryota</taxon>
        <taxon>Metazoa</taxon>
        <taxon>Ecdysozoa</taxon>
        <taxon>Arthropoda</taxon>
        <taxon>Chelicerata</taxon>
        <taxon>Arachnida</taxon>
        <taxon>Araneae</taxon>
        <taxon>Araneomorphae</taxon>
        <taxon>Entelegynae</taxon>
        <taxon>Araneoidea</taxon>
        <taxon>Araneidae</taxon>
        <taxon>Caerostris</taxon>
    </lineage>
</organism>
<dbReference type="EMBL" id="BPLR01003241">
    <property type="protein sequence ID" value="GIX82486.1"/>
    <property type="molecule type" value="Genomic_DNA"/>
</dbReference>
<dbReference type="Proteomes" id="UP001054945">
    <property type="component" value="Unassembled WGS sequence"/>
</dbReference>
<accession>A0AAV4NCV7</accession>